<evidence type="ECO:0000256" key="3">
    <source>
        <dbReference type="ARBA" id="ARBA00023163"/>
    </source>
</evidence>
<dbReference type="Pfam" id="PF00392">
    <property type="entry name" value="GntR"/>
    <property type="match status" value="1"/>
</dbReference>
<comment type="caution">
    <text evidence="5">The sequence shown here is derived from an EMBL/GenBank/DDBJ whole genome shotgun (WGS) entry which is preliminary data.</text>
</comment>
<evidence type="ECO:0000256" key="2">
    <source>
        <dbReference type="ARBA" id="ARBA00023125"/>
    </source>
</evidence>
<sequence length="225" mass="24489">MNQSDAVHTRLRAAVLGLELSPGEAISERGLETAFAASRTPVRAALSRLEGEGLVRRSGRGWVVSPLDLAEVVHAVELREALETAAIAAAVSRADDRRLDELLSIAEREADGADDGVRRGEEFHVALAALTDNPLLSEAVRGALVRLARARWLEASTPERRDQHRDEHRAIARALRERDVETATRRAREHGRGVRDHLLDALAGDRARGLRVVGTHDGRASVARG</sequence>
<evidence type="ECO:0000313" key="5">
    <source>
        <dbReference type="EMBL" id="MFC5501923.1"/>
    </source>
</evidence>
<reference evidence="6" key="1">
    <citation type="journal article" date="2019" name="Int. J. Syst. Evol. Microbiol.">
        <title>The Global Catalogue of Microorganisms (GCM) 10K type strain sequencing project: providing services to taxonomists for standard genome sequencing and annotation.</title>
        <authorList>
            <consortium name="The Broad Institute Genomics Platform"/>
            <consortium name="The Broad Institute Genome Sequencing Center for Infectious Disease"/>
            <person name="Wu L."/>
            <person name="Ma J."/>
        </authorList>
    </citation>
    <scope>NUCLEOTIDE SEQUENCE [LARGE SCALE GENOMIC DNA]</scope>
    <source>
        <strain evidence="6">CGMCC 4.6997</strain>
    </source>
</reference>
<dbReference type="SMART" id="SM00895">
    <property type="entry name" value="FCD"/>
    <property type="match status" value="1"/>
</dbReference>
<keyword evidence="3" id="KW-0804">Transcription</keyword>
<evidence type="ECO:0000313" key="6">
    <source>
        <dbReference type="Proteomes" id="UP001596039"/>
    </source>
</evidence>
<accession>A0ABW0NRK1</accession>
<dbReference type="EMBL" id="JBHSMG010000001">
    <property type="protein sequence ID" value="MFC5501923.1"/>
    <property type="molecule type" value="Genomic_DNA"/>
</dbReference>
<dbReference type="Pfam" id="PF07729">
    <property type="entry name" value="FCD"/>
    <property type="match status" value="1"/>
</dbReference>
<dbReference type="Proteomes" id="UP001596039">
    <property type="component" value="Unassembled WGS sequence"/>
</dbReference>
<dbReference type="InterPro" id="IPR011711">
    <property type="entry name" value="GntR_C"/>
</dbReference>
<dbReference type="SMART" id="SM00345">
    <property type="entry name" value="HTH_GNTR"/>
    <property type="match status" value="1"/>
</dbReference>
<dbReference type="Gene3D" id="1.20.120.530">
    <property type="entry name" value="GntR ligand-binding domain-like"/>
    <property type="match status" value="1"/>
</dbReference>
<dbReference type="Gene3D" id="1.10.10.10">
    <property type="entry name" value="Winged helix-like DNA-binding domain superfamily/Winged helix DNA-binding domain"/>
    <property type="match status" value="1"/>
</dbReference>
<dbReference type="PANTHER" id="PTHR43537:SF45">
    <property type="entry name" value="GNTR FAMILY REGULATORY PROTEIN"/>
    <property type="match status" value="1"/>
</dbReference>
<organism evidence="5 6">
    <name type="scientific">Lysinimonas soli</name>
    <dbReference type="NCBI Taxonomy" id="1074233"/>
    <lineage>
        <taxon>Bacteria</taxon>
        <taxon>Bacillati</taxon>
        <taxon>Actinomycetota</taxon>
        <taxon>Actinomycetes</taxon>
        <taxon>Micrococcales</taxon>
        <taxon>Microbacteriaceae</taxon>
        <taxon>Lysinimonas</taxon>
    </lineage>
</organism>
<gene>
    <name evidence="5" type="ORF">ACFPJ4_06675</name>
</gene>
<dbReference type="SUPFAM" id="SSF48008">
    <property type="entry name" value="GntR ligand-binding domain-like"/>
    <property type="match status" value="1"/>
</dbReference>
<dbReference type="PROSITE" id="PS50949">
    <property type="entry name" value="HTH_GNTR"/>
    <property type="match status" value="1"/>
</dbReference>
<dbReference type="InterPro" id="IPR000524">
    <property type="entry name" value="Tscrpt_reg_HTH_GntR"/>
</dbReference>
<dbReference type="SUPFAM" id="SSF46785">
    <property type="entry name" value="Winged helix' DNA-binding domain"/>
    <property type="match status" value="1"/>
</dbReference>
<dbReference type="RefSeq" id="WP_386739584.1">
    <property type="nucleotide sequence ID" value="NZ_JBHSMG010000001.1"/>
</dbReference>
<dbReference type="InterPro" id="IPR036390">
    <property type="entry name" value="WH_DNA-bd_sf"/>
</dbReference>
<keyword evidence="2" id="KW-0238">DNA-binding</keyword>
<dbReference type="PANTHER" id="PTHR43537">
    <property type="entry name" value="TRANSCRIPTIONAL REGULATOR, GNTR FAMILY"/>
    <property type="match status" value="1"/>
</dbReference>
<protein>
    <submittedName>
        <fullName evidence="5">GntR family transcriptional regulator</fullName>
    </submittedName>
</protein>
<keyword evidence="6" id="KW-1185">Reference proteome</keyword>
<keyword evidence="1" id="KW-0805">Transcription regulation</keyword>
<name>A0ABW0NRK1_9MICO</name>
<evidence type="ECO:0000256" key="1">
    <source>
        <dbReference type="ARBA" id="ARBA00023015"/>
    </source>
</evidence>
<feature type="domain" description="HTH gntR-type" evidence="4">
    <location>
        <begin position="1"/>
        <end position="67"/>
    </location>
</feature>
<dbReference type="InterPro" id="IPR008920">
    <property type="entry name" value="TF_FadR/GntR_C"/>
</dbReference>
<evidence type="ECO:0000259" key="4">
    <source>
        <dbReference type="PROSITE" id="PS50949"/>
    </source>
</evidence>
<proteinExistence type="predicted"/>
<dbReference type="InterPro" id="IPR036388">
    <property type="entry name" value="WH-like_DNA-bd_sf"/>
</dbReference>